<accession>A0ABQ7BRR9</accession>
<dbReference type="EMBL" id="QGKV02001507">
    <property type="protein sequence ID" value="KAF3534586.1"/>
    <property type="molecule type" value="Genomic_DNA"/>
</dbReference>
<keyword evidence="1" id="KW-0732">Signal</keyword>
<organism evidence="2 3">
    <name type="scientific">Brassica cretica</name>
    <name type="common">Mustard</name>
    <dbReference type="NCBI Taxonomy" id="69181"/>
    <lineage>
        <taxon>Eukaryota</taxon>
        <taxon>Viridiplantae</taxon>
        <taxon>Streptophyta</taxon>
        <taxon>Embryophyta</taxon>
        <taxon>Tracheophyta</taxon>
        <taxon>Spermatophyta</taxon>
        <taxon>Magnoliopsida</taxon>
        <taxon>eudicotyledons</taxon>
        <taxon>Gunneridae</taxon>
        <taxon>Pentapetalae</taxon>
        <taxon>rosids</taxon>
        <taxon>malvids</taxon>
        <taxon>Brassicales</taxon>
        <taxon>Brassicaceae</taxon>
        <taxon>Brassiceae</taxon>
        <taxon>Brassica</taxon>
    </lineage>
</organism>
<feature type="signal peptide" evidence="1">
    <location>
        <begin position="1"/>
        <end position="15"/>
    </location>
</feature>
<gene>
    <name evidence="2" type="ORF">DY000_02038750</name>
</gene>
<reference evidence="2 3" key="1">
    <citation type="journal article" date="2020" name="BMC Genomics">
        <title>Intraspecific diversification of the crop wild relative Brassica cretica Lam. using demographic model selection.</title>
        <authorList>
            <person name="Kioukis A."/>
            <person name="Michalopoulou V.A."/>
            <person name="Briers L."/>
            <person name="Pirintsos S."/>
            <person name="Studholme D.J."/>
            <person name="Pavlidis P."/>
            <person name="Sarris P.F."/>
        </authorList>
    </citation>
    <scope>NUCLEOTIDE SEQUENCE [LARGE SCALE GENOMIC DNA]</scope>
    <source>
        <strain evidence="3">cv. PFS-1207/04</strain>
    </source>
</reference>
<comment type="caution">
    <text evidence="2">The sequence shown here is derived from an EMBL/GenBank/DDBJ whole genome shotgun (WGS) entry which is preliminary data.</text>
</comment>
<evidence type="ECO:0000313" key="3">
    <source>
        <dbReference type="Proteomes" id="UP000266723"/>
    </source>
</evidence>
<protein>
    <submittedName>
        <fullName evidence="2">Uncharacterized protein</fullName>
    </submittedName>
</protein>
<keyword evidence="3" id="KW-1185">Reference proteome</keyword>
<feature type="chain" id="PRO_5046457027" evidence="1">
    <location>
        <begin position="16"/>
        <end position="131"/>
    </location>
</feature>
<dbReference type="Proteomes" id="UP000266723">
    <property type="component" value="Unassembled WGS sequence"/>
</dbReference>
<evidence type="ECO:0000313" key="2">
    <source>
        <dbReference type="EMBL" id="KAF3534586.1"/>
    </source>
</evidence>
<evidence type="ECO:0000256" key="1">
    <source>
        <dbReference type="SAM" id="SignalP"/>
    </source>
</evidence>
<sequence length="131" mass="15053">MIFFGLGVWQTYVVALSVTAWDHIFSDHIFSDNIFSDCLKMDLPELPLRMFTLGEEPAAIRSISSEISFAKLRRRSVTAWDHIFSDQIFSDNIFSDYFVEDFQEWNQVVFSLPGSRPSSLLTSWKSSASLI</sequence>
<proteinExistence type="predicted"/>
<name>A0ABQ7BRR9_BRACR</name>